<gene>
    <name evidence="1" type="ordered locus">Shell_1509</name>
</gene>
<organism evidence="1 2">
    <name type="scientific">Staphylothermus hellenicus (strain DSM 12710 / JCM 10830 / BK20S6-10-b1 / P8)</name>
    <dbReference type="NCBI Taxonomy" id="591019"/>
    <lineage>
        <taxon>Archaea</taxon>
        <taxon>Thermoproteota</taxon>
        <taxon>Thermoprotei</taxon>
        <taxon>Desulfurococcales</taxon>
        <taxon>Desulfurococcaceae</taxon>
        <taxon>Staphylothermus</taxon>
    </lineage>
</organism>
<dbReference type="EMBL" id="CP002051">
    <property type="protein sequence ID" value="ADI32597.1"/>
    <property type="molecule type" value="Genomic_DNA"/>
</dbReference>
<dbReference type="KEGG" id="shc:Shell_1509"/>
<evidence type="ECO:0000313" key="1">
    <source>
        <dbReference type="EMBL" id="ADI32597.1"/>
    </source>
</evidence>
<name>D7DA01_STAHD</name>
<reference evidence="1 2" key="2">
    <citation type="journal article" date="2011" name="Stand. Genomic Sci.">
        <title>Complete genome sequence of Staphylothermus hellenicus P8.</title>
        <authorList>
            <person name="Anderson I."/>
            <person name="Wirth R."/>
            <person name="Lucas S."/>
            <person name="Copeland A."/>
            <person name="Lapidus A."/>
            <person name="Cheng J.F."/>
            <person name="Goodwin L."/>
            <person name="Pitluck S."/>
            <person name="Davenport K."/>
            <person name="Detter J.C."/>
            <person name="Han C."/>
            <person name="Tapia R."/>
            <person name="Land M."/>
            <person name="Hauser L."/>
            <person name="Pati A."/>
            <person name="Mikhailova N."/>
            <person name="Woyke T."/>
            <person name="Klenk H.P."/>
            <person name="Kyrpides N."/>
            <person name="Ivanova N."/>
        </authorList>
    </citation>
    <scope>NUCLEOTIDE SEQUENCE [LARGE SCALE GENOMIC DNA]</scope>
    <source>
        <strain evidence="2">DSM 12710 / JCM 10830 / BK20S6-10-b1 / P8</strain>
    </source>
</reference>
<protein>
    <submittedName>
        <fullName evidence="1">Uncharacterized protein</fullName>
    </submittedName>
</protein>
<evidence type="ECO:0000313" key="2">
    <source>
        <dbReference type="Proteomes" id="UP000002573"/>
    </source>
</evidence>
<sequence>MDALKRPVPWGARPPVLFEGDEVGRATPVGAA</sequence>
<accession>D7DA01</accession>
<reference evidence="2" key="1">
    <citation type="submission" date="2010-05" db="EMBL/GenBank/DDBJ databases">
        <title>Complete sequence of Staphylothermus hellenicus DSM 12710.</title>
        <authorList>
            <consortium name="US DOE Joint Genome Institute"/>
            <person name="Lucas S."/>
            <person name="Copeland A."/>
            <person name="Lapidus A."/>
            <person name="Cheng J.-F."/>
            <person name="Bruce D."/>
            <person name="Goodwin L."/>
            <person name="Pitluck S."/>
            <person name="Davenport K."/>
            <person name="Detter J.C."/>
            <person name="Han C."/>
            <person name="Tapia R."/>
            <person name="Larimer F."/>
            <person name="Land M."/>
            <person name="Hauser L."/>
            <person name="Kyrpides N."/>
            <person name="Mikhailova N."/>
            <person name="Anderson I.J."/>
            <person name="Woyke T."/>
        </authorList>
    </citation>
    <scope>NUCLEOTIDE SEQUENCE [LARGE SCALE GENOMIC DNA]</scope>
    <source>
        <strain evidence="2">DSM 12710 / JCM 10830 / BK20S6-10-b1 / P8</strain>
    </source>
</reference>
<dbReference type="Proteomes" id="UP000002573">
    <property type="component" value="Chromosome"/>
</dbReference>
<proteinExistence type="predicted"/>
<keyword evidence="2" id="KW-1185">Reference proteome</keyword>
<dbReference type="HOGENOM" id="CLU_3387514_0_0_2"/>
<dbReference type="AlphaFoldDB" id="D7DA01"/>